<keyword evidence="3" id="KW-0472">Membrane</keyword>
<evidence type="ECO:0000313" key="6">
    <source>
        <dbReference type="Proteomes" id="UP000092578"/>
    </source>
</evidence>
<evidence type="ECO:0000256" key="1">
    <source>
        <dbReference type="ARBA" id="ARBA00004370"/>
    </source>
</evidence>
<feature type="transmembrane region" description="Helical" evidence="3">
    <location>
        <begin position="89"/>
        <end position="110"/>
    </location>
</feature>
<feature type="transmembrane region" description="Helical" evidence="3">
    <location>
        <begin position="212"/>
        <end position="239"/>
    </location>
</feature>
<dbReference type="Pfam" id="PF01757">
    <property type="entry name" value="Acyl_transf_3"/>
    <property type="match status" value="1"/>
</dbReference>
<keyword evidence="3" id="KW-1133">Transmembrane helix</keyword>
<feature type="transmembrane region" description="Helical" evidence="3">
    <location>
        <begin position="12"/>
        <end position="29"/>
    </location>
</feature>
<dbReference type="GO" id="GO:0016747">
    <property type="term" value="F:acyltransferase activity, transferring groups other than amino-acyl groups"/>
    <property type="evidence" value="ECO:0007669"/>
    <property type="project" value="InterPro"/>
</dbReference>
<proteinExistence type="inferred from homology"/>
<comment type="subcellular location">
    <subcellularLocation>
        <location evidence="1">Membrane</location>
    </subcellularLocation>
</comment>
<sequence>MEKERLDFIDQLKIALIMLVIVHHAGQAYGPGGWWYFQSDESIPWLGRFFTVNAAFFMSLFFFLSAYFVPASFAKKGSRRFLIERFKRIGIPLLLGFFIMMPVLMYVYYIHFRGYEPISFFTYYGQIFFGFGEKPAHWTGPSWPDMQFGHLWFLEHLLVYTLLFVWWRKPVPRPREKQPSTMVHTWQIIFFLIILALVTFVIRIWFPIDRWIGFLGIIQAEFAHVPHYASFFCLGILAYERNWLFTFPRKTGFLWLAAGLVMAVILYFGGSFVFPYLTKGGWNIGSLAKSFVEAFLCISLIIGLVTLFREMRSRSNHLLKSMASNTFVVYFLHVPVVVALQYSLAALSLSVVSQFLLSSILGIVFSFLISQFIWRRLPYLKNLM</sequence>
<dbReference type="PANTHER" id="PTHR36927:SF1">
    <property type="entry name" value="MDO-LIKE PROTEIN"/>
    <property type="match status" value="1"/>
</dbReference>
<evidence type="ECO:0000313" key="5">
    <source>
        <dbReference type="EMBL" id="OCA92860.1"/>
    </source>
</evidence>
<accession>A0A1B9B9U2</accession>
<dbReference type="EMBL" id="MAYT01000001">
    <property type="protein sequence ID" value="OCA92860.1"/>
    <property type="molecule type" value="Genomic_DNA"/>
</dbReference>
<evidence type="ECO:0000256" key="2">
    <source>
        <dbReference type="ARBA" id="ARBA00007400"/>
    </source>
</evidence>
<feature type="transmembrane region" description="Helical" evidence="3">
    <location>
        <begin position="328"/>
        <end position="349"/>
    </location>
</feature>
<dbReference type="RefSeq" id="WP_077247195.1">
    <property type="nucleotide sequence ID" value="NZ_MAYT01000001.1"/>
</dbReference>
<comment type="caution">
    <text evidence="5">The sequence shown here is derived from an EMBL/GenBank/DDBJ whole genome shotgun (WGS) entry which is preliminary data.</text>
</comment>
<feature type="transmembrane region" description="Helical" evidence="3">
    <location>
        <begin position="188"/>
        <end position="206"/>
    </location>
</feature>
<comment type="similarity">
    <text evidence="2">Belongs to the acyltransferase 3 family.</text>
</comment>
<gene>
    <name evidence="5" type="ORF">A8F95_04025</name>
</gene>
<feature type="transmembrane region" description="Helical" evidence="3">
    <location>
        <begin position="290"/>
        <end position="308"/>
    </location>
</feature>
<feature type="domain" description="Acyltransferase 3" evidence="4">
    <location>
        <begin position="7"/>
        <end position="370"/>
    </location>
</feature>
<dbReference type="InterPro" id="IPR050623">
    <property type="entry name" value="Glucan_succinyl_AcylTrfase"/>
</dbReference>
<feature type="transmembrane region" description="Helical" evidence="3">
    <location>
        <begin position="49"/>
        <end position="69"/>
    </location>
</feature>
<dbReference type="AlphaFoldDB" id="A0A1B9B9U2"/>
<feature type="transmembrane region" description="Helical" evidence="3">
    <location>
        <begin position="148"/>
        <end position="167"/>
    </location>
</feature>
<name>A0A1B9B9U2_9BACI</name>
<dbReference type="InterPro" id="IPR002656">
    <property type="entry name" value="Acyl_transf_3_dom"/>
</dbReference>
<evidence type="ECO:0000259" key="4">
    <source>
        <dbReference type="Pfam" id="PF01757"/>
    </source>
</evidence>
<dbReference type="Proteomes" id="UP000092578">
    <property type="component" value="Unassembled WGS sequence"/>
</dbReference>
<dbReference type="PANTHER" id="PTHR36927">
    <property type="entry name" value="BLR4337 PROTEIN"/>
    <property type="match status" value="1"/>
</dbReference>
<keyword evidence="6" id="KW-1185">Reference proteome</keyword>
<evidence type="ECO:0000256" key="3">
    <source>
        <dbReference type="SAM" id="Phobius"/>
    </source>
</evidence>
<feature type="transmembrane region" description="Helical" evidence="3">
    <location>
        <begin position="355"/>
        <end position="374"/>
    </location>
</feature>
<organism evidence="5 6">
    <name type="scientific">Pseudobacillus wudalianchiensis</name>
    <dbReference type="NCBI Taxonomy" id="1743143"/>
    <lineage>
        <taxon>Bacteria</taxon>
        <taxon>Bacillati</taxon>
        <taxon>Bacillota</taxon>
        <taxon>Bacilli</taxon>
        <taxon>Bacillales</taxon>
        <taxon>Bacillaceae</taxon>
        <taxon>Pseudobacillus</taxon>
    </lineage>
</organism>
<protein>
    <recommendedName>
        <fullName evidence="4">Acyltransferase 3 domain-containing protein</fullName>
    </recommendedName>
</protein>
<keyword evidence="3" id="KW-0812">Transmembrane</keyword>
<feature type="transmembrane region" description="Helical" evidence="3">
    <location>
        <begin position="251"/>
        <end position="270"/>
    </location>
</feature>
<reference evidence="6" key="1">
    <citation type="submission" date="2016-05" db="EMBL/GenBank/DDBJ databases">
        <authorList>
            <person name="Liu B."/>
            <person name="Wang J."/>
            <person name="Zhu Y."/>
            <person name="Liu G."/>
            <person name="Chen Q."/>
            <person name="Chen Z."/>
            <person name="Lan J."/>
            <person name="Che J."/>
            <person name="Ge C."/>
            <person name="Shi H."/>
            <person name="Pan Z."/>
            <person name="Liu X."/>
        </authorList>
    </citation>
    <scope>NUCLEOTIDE SEQUENCE [LARGE SCALE GENOMIC DNA]</scope>
    <source>
        <strain evidence="6">FJAT-27215</strain>
    </source>
</reference>